<dbReference type="Gene3D" id="1.10.287.1060">
    <property type="entry name" value="ESAT-6-like"/>
    <property type="match status" value="1"/>
</dbReference>
<dbReference type="EMBL" id="LT629701">
    <property type="protein sequence ID" value="SDM80649.1"/>
    <property type="molecule type" value="Genomic_DNA"/>
</dbReference>
<reference evidence="1 2" key="1">
    <citation type="submission" date="2016-10" db="EMBL/GenBank/DDBJ databases">
        <authorList>
            <person name="de Groot N.N."/>
        </authorList>
    </citation>
    <scope>NUCLEOTIDE SEQUENCE [LARGE SCALE GENOMIC DNA]</scope>
    <source>
        <strain evidence="1 2">DSM 44149</strain>
    </source>
</reference>
<dbReference type="STRING" id="211114.SAMN04489726_3451"/>
<proteinExistence type="predicted"/>
<dbReference type="eggNOG" id="ENOG5030URC">
    <property type="taxonomic scope" value="Bacteria"/>
</dbReference>
<dbReference type="Proteomes" id="UP000183376">
    <property type="component" value="Chromosome I"/>
</dbReference>
<keyword evidence="2" id="KW-1185">Reference proteome</keyword>
<sequence>MEPRAGTVRRKCERLADSKIEGDQPVSEAKLTEDMMIKLEKAIEQCGNDSLEIMNKIRQDYMSNVGGSWTGPAAQAALAKQEDFSDEWKRIQEILTKLLNGVTQTKNRVLDFSEEQKRNFEALNLGEDGKLFNSRMG</sequence>
<evidence type="ECO:0000313" key="1">
    <source>
        <dbReference type="EMBL" id="SDM80649.1"/>
    </source>
</evidence>
<organism evidence="1 2">
    <name type="scientific">Allokutzneria albata</name>
    <name type="common">Kibdelosporangium albatum</name>
    <dbReference type="NCBI Taxonomy" id="211114"/>
    <lineage>
        <taxon>Bacteria</taxon>
        <taxon>Bacillati</taxon>
        <taxon>Actinomycetota</taxon>
        <taxon>Actinomycetes</taxon>
        <taxon>Pseudonocardiales</taxon>
        <taxon>Pseudonocardiaceae</taxon>
        <taxon>Allokutzneria</taxon>
    </lineage>
</organism>
<evidence type="ECO:0008006" key="3">
    <source>
        <dbReference type="Google" id="ProtNLM"/>
    </source>
</evidence>
<evidence type="ECO:0000313" key="2">
    <source>
        <dbReference type="Proteomes" id="UP000183376"/>
    </source>
</evidence>
<dbReference type="SUPFAM" id="SSF140453">
    <property type="entry name" value="EsxAB dimer-like"/>
    <property type="match status" value="1"/>
</dbReference>
<dbReference type="InterPro" id="IPR036689">
    <property type="entry name" value="ESAT-6-like_sf"/>
</dbReference>
<protein>
    <recommendedName>
        <fullName evidence="3">WXG100 family type VII secretion target</fullName>
    </recommendedName>
</protein>
<gene>
    <name evidence="1" type="ORF">SAMN04489726_3451</name>
</gene>
<dbReference type="AlphaFoldDB" id="A0A1G9W876"/>
<accession>A0A1G9W876</accession>
<name>A0A1G9W876_ALLAB</name>